<gene>
    <name evidence="1" type="ORF">CE91St55_47330</name>
</gene>
<protein>
    <submittedName>
        <fullName evidence="1">Uncharacterized protein</fullName>
    </submittedName>
</protein>
<dbReference type="EMBL" id="BQNJ01000002">
    <property type="protein sequence ID" value="GKH02752.1"/>
    <property type="molecule type" value="Genomic_DNA"/>
</dbReference>
<sequence length="298" mass="34156">MIMNDRMIPQIPPTGEVMRILIDSDVATEIDDLYALTIAFGHPERFLIEGIVAAHFSGNGPSNSKKMSFELLKELLQKSGMEGKFPIAEGSHPMQYANTPNDSEGVDLIIRKAMESTPEDPLWVIGIGAATDLACALLKAPDIVSRVRYVFHARSEHTWPDRNEQFNVYGDIIAAQTLLESEVPLIWFDTGTHICASYEETEEKLAPMGDYGKFLHEFRDRDAWFCQSDKGFFDMGDFSFLYQPDWGLYETVETPEMTRFMYFKHTHRHGKMMRVYDIDVKKTWDLFYEAVNNLRKGV</sequence>
<dbReference type="Gene3D" id="3.90.245.10">
    <property type="entry name" value="Ribonucleoside hydrolase-like"/>
    <property type="match status" value="1"/>
</dbReference>
<name>A0A413X605_9FIRM</name>
<accession>A0A413X605</accession>
<dbReference type="GO" id="GO:0016799">
    <property type="term" value="F:hydrolase activity, hydrolyzing N-glycosyl compounds"/>
    <property type="evidence" value="ECO:0007669"/>
    <property type="project" value="InterPro"/>
</dbReference>
<evidence type="ECO:0000313" key="1">
    <source>
        <dbReference type="EMBL" id="GKH02752.1"/>
    </source>
</evidence>
<dbReference type="SUPFAM" id="SSF53590">
    <property type="entry name" value="Nucleoside hydrolase"/>
    <property type="match status" value="1"/>
</dbReference>
<dbReference type="Proteomes" id="UP001055091">
    <property type="component" value="Unassembled WGS sequence"/>
</dbReference>
<reference evidence="1" key="1">
    <citation type="submission" date="2022-01" db="EMBL/GenBank/DDBJ databases">
        <title>Novel bile acid biosynthetic pathways are enriched in the microbiome of centenarians.</title>
        <authorList>
            <person name="Sato Y."/>
            <person name="Atarashi K."/>
            <person name="Plichta R.D."/>
            <person name="Arai Y."/>
            <person name="Sasajima S."/>
            <person name="Kearney M.S."/>
            <person name="Suda W."/>
            <person name="Takeshita K."/>
            <person name="Sasaki T."/>
            <person name="Okamoto S."/>
            <person name="Skelly N.A."/>
            <person name="Okamura Y."/>
            <person name="Vlamakis H."/>
            <person name="Li Y."/>
            <person name="Tanoue T."/>
            <person name="Takei H."/>
            <person name="Nittono H."/>
            <person name="Narushima S."/>
            <person name="Irie J."/>
            <person name="Itoh H."/>
            <person name="Moriya K."/>
            <person name="Sugiura Y."/>
            <person name="Suematsu M."/>
            <person name="Moritoki N."/>
            <person name="Shibata S."/>
            <person name="Littman R.D."/>
            <person name="Fischbach A.M."/>
            <person name="Uwamino Y."/>
            <person name="Inoue T."/>
            <person name="Honda A."/>
            <person name="Hattori M."/>
            <person name="Murai T."/>
            <person name="Xavier J.R."/>
            <person name="Hirose N."/>
            <person name="Honda K."/>
        </authorList>
    </citation>
    <scope>NUCLEOTIDE SEQUENCE</scope>
    <source>
        <strain evidence="1">CE91-St55</strain>
    </source>
</reference>
<dbReference type="RefSeq" id="WP_006773084.1">
    <property type="nucleotide sequence ID" value="NZ_BQNJ01000002.1"/>
</dbReference>
<dbReference type="GeneID" id="93148854"/>
<comment type="caution">
    <text evidence="1">The sequence shown here is derived from an EMBL/GenBank/DDBJ whole genome shotgun (WGS) entry which is preliminary data.</text>
</comment>
<evidence type="ECO:0000313" key="2">
    <source>
        <dbReference type="Proteomes" id="UP001055091"/>
    </source>
</evidence>
<dbReference type="InterPro" id="IPR001910">
    <property type="entry name" value="Inosine/uridine_hydrolase_dom"/>
</dbReference>
<organism evidence="1 2">
    <name type="scientific">Hungatella hathewayi</name>
    <dbReference type="NCBI Taxonomy" id="154046"/>
    <lineage>
        <taxon>Bacteria</taxon>
        <taxon>Bacillati</taxon>
        <taxon>Bacillota</taxon>
        <taxon>Clostridia</taxon>
        <taxon>Lachnospirales</taxon>
        <taxon>Lachnospiraceae</taxon>
        <taxon>Hungatella</taxon>
    </lineage>
</organism>
<dbReference type="Pfam" id="PF01156">
    <property type="entry name" value="IU_nuc_hydro"/>
    <property type="match status" value="1"/>
</dbReference>
<dbReference type="InterPro" id="IPR036452">
    <property type="entry name" value="Ribo_hydro-like"/>
</dbReference>
<proteinExistence type="predicted"/>
<dbReference type="AlphaFoldDB" id="A0A413X605"/>